<gene>
    <name evidence="1" type="ORF">IHE45_19G047700</name>
</gene>
<dbReference type="EMBL" id="CM037029">
    <property type="protein sequence ID" value="KAH7652901.1"/>
    <property type="molecule type" value="Genomic_DNA"/>
</dbReference>
<reference evidence="2" key="1">
    <citation type="journal article" date="2022" name="Nat. Commun.">
        <title>Chromosome evolution and the genetic basis of agronomically important traits in greater yam.</title>
        <authorList>
            <person name="Bredeson J.V."/>
            <person name="Lyons J.B."/>
            <person name="Oniyinde I.O."/>
            <person name="Okereke N.R."/>
            <person name="Kolade O."/>
            <person name="Nnabue I."/>
            <person name="Nwadili C.O."/>
            <person name="Hribova E."/>
            <person name="Parker M."/>
            <person name="Nwogha J."/>
            <person name="Shu S."/>
            <person name="Carlson J."/>
            <person name="Kariba R."/>
            <person name="Muthemba S."/>
            <person name="Knop K."/>
            <person name="Barton G.J."/>
            <person name="Sherwood A.V."/>
            <person name="Lopez-Montes A."/>
            <person name="Asiedu R."/>
            <person name="Jamnadass R."/>
            <person name="Muchugi A."/>
            <person name="Goodstein D."/>
            <person name="Egesi C.N."/>
            <person name="Featherston J."/>
            <person name="Asfaw A."/>
            <person name="Simpson G.G."/>
            <person name="Dolezel J."/>
            <person name="Hendre P.S."/>
            <person name="Van Deynze A."/>
            <person name="Kumar P.L."/>
            <person name="Obidiegwu J.E."/>
            <person name="Bhattacharjee R."/>
            <person name="Rokhsar D.S."/>
        </authorList>
    </citation>
    <scope>NUCLEOTIDE SEQUENCE [LARGE SCALE GENOMIC DNA]</scope>
    <source>
        <strain evidence="2">cv. TDa95/00328</strain>
    </source>
</reference>
<accession>A0ACB7TXY0</accession>
<protein>
    <submittedName>
        <fullName evidence="1">Glycolipid transfer protein GLTP protein</fullName>
    </submittedName>
</protein>
<organism evidence="1 2">
    <name type="scientific">Dioscorea alata</name>
    <name type="common">Purple yam</name>
    <dbReference type="NCBI Taxonomy" id="55571"/>
    <lineage>
        <taxon>Eukaryota</taxon>
        <taxon>Viridiplantae</taxon>
        <taxon>Streptophyta</taxon>
        <taxon>Embryophyta</taxon>
        <taxon>Tracheophyta</taxon>
        <taxon>Spermatophyta</taxon>
        <taxon>Magnoliopsida</taxon>
        <taxon>Liliopsida</taxon>
        <taxon>Dioscoreales</taxon>
        <taxon>Dioscoreaceae</taxon>
        <taxon>Dioscorea</taxon>
    </lineage>
</organism>
<name>A0ACB7TXY0_DIOAL</name>
<keyword evidence="2" id="KW-1185">Reference proteome</keyword>
<proteinExistence type="predicted"/>
<evidence type="ECO:0000313" key="2">
    <source>
        <dbReference type="Proteomes" id="UP000827976"/>
    </source>
</evidence>
<evidence type="ECO:0000313" key="1">
    <source>
        <dbReference type="EMBL" id="KAH7652901.1"/>
    </source>
</evidence>
<comment type="caution">
    <text evidence="1">The sequence shown here is derived from an EMBL/GenBank/DDBJ whole genome shotgun (WGS) entry which is preliminary data.</text>
</comment>
<dbReference type="Proteomes" id="UP000827976">
    <property type="component" value="Chromosome 19"/>
</dbReference>
<sequence>MAAEEDELVKPEPSLPYFKDAPCSGTSLAALAEGFEDLARKLESGDEDLRLDAFTYACSLVSVLFGCLGIAFKFAEIEYVSKVNELYEASKTYDTLKNVLDYDVEQDSVKKPGSHSRHLRRVRLGLDLIKALFEQFLLSNDNSLREAASTAYAQTCAPFHPWAVRKAVGAGMYALPTREQLMLNLNETDDSIQKEMTRYIIASSSIIDYIDNLYTSRNISLDW</sequence>